<dbReference type="Gene3D" id="2.60.40.10">
    <property type="entry name" value="Immunoglobulins"/>
    <property type="match status" value="1"/>
</dbReference>
<evidence type="ECO:0000313" key="1">
    <source>
        <dbReference type="EMBL" id="EKB58663.1"/>
    </source>
</evidence>
<dbReference type="RefSeq" id="WP_002662256.1">
    <property type="nucleotide sequence ID" value="NZ_JH932293.1"/>
</dbReference>
<dbReference type="PANTHER" id="PTHR37833">
    <property type="entry name" value="LIPOPROTEIN-RELATED"/>
    <property type="match status" value="1"/>
</dbReference>
<dbReference type="PROSITE" id="PS51257">
    <property type="entry name" value="PROKAR_LIPOPROTEIN"/>
    <property type="match status" value="1"/>
</dbReference>
<comment type="caution">
    <text evidence="1">The sequence shown here is derived from an EMBL/GenBank/DDBJ whole genome shotgun (WGS) entry which is preliminary data.</text>
</comment>
<dbReference type="PANTHER" id="PTHR37833:SF1">
    <property type="entry name" value="SIGNAL PEPTIDE PROTEIN"/>
    <property type="match status" value="1"/>
</dbReference>
<accession>K1M8J1</accession>
<name>K1M8J1_9FLAO</name>
<dbReference type="PATRIC" id="fig|883096.3.peg.574"/>
<dbReference type="HOGENOM" id="CLU_122784_0_0_10"/>
<dbReference type="InterPro" id="IPR011467">
    <property type="entry name" value="DUF1573"/>
</dbReference>
<protein>
    <recommendedName>
        <fullName evidence="3">DUF1573 domain-containing protein</fullName>
    </recommendedName>
</protein>
<sequence length="161" mass="17156">MKKSIIMAILLGVAISCGKKEIPADTIEETNTTTQVENTEVAVNPNEESLAKAKANPLTHVVLAQSHYDFGKINKGDKVDHAFEITNTGDQPLIITEVKPACGCTAPSFTKDPILPGQKGEVVLSFDSSSFDGVVNKSAEVFANVENAPIVLSFSAEIQPK</sequence>
<dbReference type="eggNOG" id="COG2885">
    <property type="taxonomic scope" value="Bacteria"/>
</dbReference>
<dbReference type="Pfam" id="PF07610">
    <property type="entry name" value="DUF1573"/>
    <property type="match status" value="1"/>
</dbReference>
<evidence type="ECO:0000313" key="2">
    <source>
        <dbReference type="Proteomes" id="UP000006085"/>
    </source>
</evidence>
<proteinExistence type="predicted"/>
<reference evidence="1 2" key="1">
    <citation type="submission" date="2012-07" db="EMBL/GenBank/DDBJ databases">
        <title>The Genome Sequence of Bergeyella zoohelcum ATCC 43767.</title>
        <authorList>
            <consortium name="The Broad Institute Genome Sequencing Platform"/>
            <person name="Earl A."/>
            <person name="Ward D."/>
            <person name="Feldgarden M."/>
            <person name="Gevers D."/>
            <person name="Huys G."/>
            <person name="Walker B."/>
            <person name="Young S.K."/>
            <person name="Zeng Q."/>
            <person name="Gargeya S."/>
            <person name="Fitzgerald M."/>
            <person name="Haas B."/>
            <person name="Abouelleil A."/>
            <person name="Alvarado L."/>
            <person name="Arachchi H.M."/>
            <person name="Berlin A.M."/>
            <person name="Chapman S.B."/>
            <person name="Goldberg J."/>
            <person name="Griggs A."/>
            <person name="Gujja S."/>
            <person name="Hansen M."/>
            <person name="Howarth C."/>
            <person name="Imamovic A."/>
            <person name="Larimer J."/>
            <person name="McCowen C."/>
            <person name="Montmayeur A."/>
            <person name="Murphy C."/>
            <person name="Neiman D."/>
            <person name="Pearson M."/>
            <person name="Priest M."/>
            <person name="Roberts A."/>
            <person name="Saif S."/>
            <person name="Shea T."/>
            <person name="Sisk P."/>
            <person name="Sykes S."/>
            <person name="Wortman J."/>
            <person name="Nusbaum C."/>
            <person name="Birren B."/>
        </authorList>
    </citation>
    <scope>NUCLEOTIDE SEQUENCE [LARGE SCALE GENOMIC DNA]</scope>
    <source>
        <strain evidence="1 2">ATCC 43767</strain>
    </source>
</reference>
<dbReference type="STRING" id="883096.HMPREF9699_00563"/>
<evidence type="ECO:0008006" key="3">
    <source>
        <dbReference type="Google" id="ProtNLM"/>
    </source>
</evidence>
<dbReference type="Proteomes" id="UP000006085">
    <property type="component" value="Unassembled WGS sequence"/>
</dbReference>
<dbReference type="AlphaFoldDB" id="K1M8J1"/>
<keyword evidence="2" id="KW-1185">Reference proteome</keyword>
<dbReference type="InterPro" id="IPR013783">
    <property type="entry name" value="Ig-like_fold"/>
</dbReference>
<dbReference type="EMBL" id="AGYA01000012">
    <property type="protein sequence ID" value="EKB58663.1"/>
    <property type="molecule type" value="Genomic_DNA"/>
</dbReference>
<gene>
    <name evidence="1" type="ORF">HMPREF9699_00563</name>
</gene>
<organism evidence="1 2">
    <name type="scientific">Bergeyella zoohelcum ATCC 43767</name>
    <dbReference type="NCBI Taxonomy" id="883096"/>
    <lineage>
        <taxon>Bacteria</taxon>
        <taxon>Pseudomonadati</taxon>
        <taxon>Bacteroidota</taxon>
        <taxon>Flavobacteriia</taxon>
        <taxon>Flavobacteriales</taxon>
        <taxon>Weeksellaceae</taxon>
        <taxon>Bergeyella</taxon>
    </lineage>
</organism>